<protein>
    <submittedName>
        <fullName evidence="1">Uncharacterized protein</fullName>
    </submittedName>
</protein>
<evidence type="ECO:0000313" key="2">
    <source>
        <dbReference type="Proteomes" id="UP001642720"/>
    </source>
</evidence>
<proteinExistence type="predicted"/>
<reference evidence="1 2" key="1">
    <citation type="submission" date="2018-01" db="EMBL/GenBank/DDBJ databases">
        <title>Genome characterization of the sugarcane-associated fungus Trichoderma ghanense CCMA-1212 and their application in lignocelulose bioconversion.</title>
        <authorList>
            <person name="Steindorff A.S."/>
            <person name="Mendes T.D."/>
            <person name="Vilela E.S.D."/>
            <person name="Rodrigues D.S."/>
            <person name="Formighieri E.F."/>
            <person name="Melo I.S."/>
            <person name="Favaro L.C.L."/>
        </authorList>
    </citation>
    <scope>NUCLEOTIDE SEQUENCE [LARGE SCALE GENOMIC DNA]</scope>
    <source>
        <strain evidence="1 2">CCMA-1212</strain>
    </source>
</reference>
<dbReference type="GeneID" id="300575563"/>
<dbReference type="Proteomes" id="UP001642720">
    <property type="component" value="Unassembled WGS sequence"/>
</dbReference>
<comment type="caution">
    <text evidence="1">The sequence shown here is derived from an EMBL/GenBank/DDBJ whole genome shotgun (WGS) entry which is preliminary data.</text>
</comment>
<keyword evidence="2" id="KW-1185">Reference proteome</keyword>
<organism evidence="1 2">
    <name type="scientific">Trichoderma ghanense</name>
    <dbReference type="NCBI Taxonomy" id="65468"/>
    <lineage>
        <taxon>Eukaryota</taxon>
        <taxon>Fungi</taxon>
        <taxon>Dikarya</taxon>
        <taxon>Ascomycota</taxon>
        <taxon>Pezizomycotina</taxon>
        <taxon>Sordariomycetes</taxon>
        <taxon>Hypocreomycetidae</taxon>
        <taxon>Hypocreales</taxon>
        <taxon>Hypocreaceae</taxon>
        <taxon>Trichoderma</taxon>
    </lineage>
</organism>
<accession>A0ABY2H8A4</accession>
<dbReference type="RefSeq" id="XP_073560710.1">
    <property type="nucleotide sequence ID" value="XM_073701113.1"/>
</dbReference>
<dbReference type="EMBL" id="PPTA01000004">
    <property type="protein sequence ID" value="TFB04509.1"/>
    <property type="molecule type" value="Genomic_DNA"/>
</dbReference>
<sequence length="189" mass="20414">MGLALQSRKLEIESLPEDLARAAACHILVNGSACSEQEDAGGHDQEVPFGQTFYHGDIIHCGEEPRGRRYMGAAVLMAQLEMSRWLLEADSRGDFENAQPATRWIGDEGVQSPEAETTDRPVASMQPSAFSVTNATWQFDGWLNPVRFWSSAPGIEISSAGVPKAFCTATPSVTSSAVAARHALEQPPL</sequence>
<gene>
    <name evidence="1" type="ORF">CCMA1212_003778</name>
</gene>
<evidence type="ECO:0000313" key="1">
    <source>
        <dbReference type="EMBL" id="TFB04509.1"/>
    </source>
</evidence>
<name>A0ABY2H8A4_9HYPO</name>